<feature type="non-terminal residue" evidence="2">
    <location>
        <position position="57"/>
    </location>
</feature>
<dbReference type="Pfam" id="PF20209">
    <property type="entry name" value="DUF6570"/>
    <property type="match status" value="1"/>
</dbReference>
<dbReference type="AlphaFoldDB" id="A0AAD6YHQ8"/>
<dbReference type="EMBL" id="JARJCW010000019">
    <property type="protein sequence ID" value="KAJ7214406.1"/>
    <property type="molecule type" value="Genomic_DNA"/>
</dbReference>
<name>A0AAD6YHQ8_9AGAR</name>
<sequence length="57" mass="6273">CAECITGRKFVKLPLLSWANGCWIGPVPPELQSLTYAEELVIARAHSTKCWARITSG</sequence>
<reference evidence="2" key="1">
    <citation type="submission" date="2023-03" db="EMBL/GenBank/DDBJ databases">
        <title>Massive genome expansion in bonnet fungi (Mycena s.s.) driven by repeated elements and novel gene families across ecological guilds.</title>
        <authorList>
            <consortium name="Lawrence Berkeley National Laboratory"/>
            <person name="Harder C.B."/>
            <person name="Miyauchi S."/>
            <person name="Viragh M."/>
            <person name="Kuo A."/>
            <person name="Thoen E."/>
            <person name="Andreopoulos B."/>
            <person name="Lu D."/>
            <person name="Skrede I."/>
            <person name="Drula E."/>
            <person name="Henrissat B."/>
            <person name="Morin E."/>
            <person name="Kohler A."/>
            <person name="Barry K."/>
            <person name="LaButti K."/>
            <person name="Morin E."/>
            <person name="Salamov A."/>
            <person name="Lipzen A."/>
            <person name="Mereny Z."/>
            <person name="Hegedus B."/>
            <person name="Baldrian P."/>
            <person name="Stursova M."/>
            <person name="Weitz H."/>
            <person name="Taylor A."/>
            <person name="Grigoriev I.V."/>
            <person name="Nagy L.G."/>
            <person name="Martin F."/>
            <person name="Kauserud H."/>
        </authorList>
    </citation>
    <scope>NUCLEOTIDE SEQUENCE</scope>
    <source>
        <strain evidence="2">9144</strain>
    </source>
</reference>
<dbReference type="Proteomes" id="UP001219525">
    <property type="component" value="Unassembled WGS sequence"/>
</dbReference>
<feature type="domain" description="DUF6570" evidence="1">
    <location>
        <begin position="12"/>
        <end position="55"/>
    </location>
</feature>
<evidence type="ECO:0000259" key="1">
    <source>
        <dbReference type="Pfam" id="PF20209"/>
    </source>
</evidence>
<evidence type="ECO:0000313" key="2">
    <source>
        <dbReference type="EMBL" id="KAJ7214406.1"/>
    </source>
</evidence>
<comment type="caution">
    <text evidence="2">The sequence shown here is derived from an EMBL/GenBank/DDBJ whole genome shotgun (WGS) entry which is preliminary data.</text>
</comment>
<accession>A0AAD6YHQ8</accession>
<dbReference type="InterPro" id="IPR046700">
    <property type="entry name" value="DUF6570"/>
</dbReference>
<gene>
    <name evidence="2" type="ORF">GGX14DRAFT_303736</name>
</gene>
<keyword evidence="3" id="KW-1185">Reference proteome</keyword>
<feature type="non-terminal residue" evidence="2">
    <location>
        <position position="1"/>
    </location>
</feature>
<proteinExistence type="predicted"/>
<protein>
    <recommendedName>
        <fullName evidence="1">DUF6570 domain-containing protein</fullName>
    </recommendedName>
</protein>
<organism evidence="2 3">
    <name type="scientific">Mycena pura</name>
    <dbReference type="NCBI Taxonomy" id="153505"/>
    <lineage>
        <taxon>Eukaryota</taxon>
        <taxon>Fungi</taxon>
        <taxon>Dikarya</taxon>
        <taxon>Basidiomycota</taxon>
        <taxon>Agaricomycotina</taxon>
        <taxon>Agaricomycetes</taxon>
        <taxon>Agaricomycetidae</taxon>
        <taxon>Agaricales</taxon>
        <taxon>Marasmiineae</taxon>
        <taxon>Mycenaceae</taxon>
        <taxon>Mycena</taxon>
    </lineage>
</organism>
<evidence type="ECO:0000313" key="3">
    <source>
        <dbReference type="Proteomes" id="UP001219525"/>
    </source>
</evidence>